<dbReference type="OrthoDB" id="2506670at2759"/>
<gene>
    <name evidence="1" type="ORF">VP01_605g5</name>
    <name evidence="2" type="ORF">VP01_605g7</name>
</gene>
<dbReference type="VEuPathDB" id="FungiDB:VP01_605g5"/>
<dbReference type="Proteomes" id="UP000037035">
    <property type="component" value="Unassembled WGS sequence"/>
</dbReference>
<organism evidence="1 3">
    <name type="scientific">Puccinia sorghi</name>
    <dbReference type="NCBI Taxonomy" id="27349"/>
    <lineage>
        <taxon>Eukaryota</taxon>
        <taxon>Fungi</taxon>
        <taxon>Dikarya</taxon>
        <taxon>Basidiomycota</taxon>
        <taxon>Pucciniomycotina</taxon>
        <taxon>Pucciniomycetes</taxon>
        <taxon>Pucciniales</taxon>
        <taxon>Pucciniaceae</taxon>
        <taxon>Puccinia</taxon>
    </lineage>
</organism>
<protein>
    <submittedName>
        <fullName evidence="1">Uncharacterized protein</fullName>
    </submittedName>
</protein>
<proteinExistence type="predicted"/>
<evidence type="ECO:0000313" key="1">
    <source>
        <dbReference type="EMBL" id="KNZ47900.1"/>
    </source>
</evidence>
<dbReference type="AlphaFoldDB" id="A0A0L6UJD0"/>
<dbReference type="VEuPathDB" id="FungiDB:VP01_605g7"/>
<name>A0A0L6UJD0_9BASI</name>
<accession>A0A0L6UJD0</accession>
<dbReference type="PANTHER" id="PTHR33069:SF3">
    <property type="entry name" value="DYNEIN HEAVY CHAIN TAIL DOMAIN-CONTAINING PROTEIN"/>
    <property type="match status" value="1"/>
</dbReference>
<evidence type="ECO:0000313" key="2">
    <source>
        <dbReference type="EMBL" id="KNZ47902.1"/>
    </source>
</evidence>
<dbReference type="PANTHER" id="PTHR33069">
    <property type="entry name" value="CHROMOSOME 7, WHOLE GENOME SHOTGUN SEQUENCE-RELATED"/>
    <property type="match status" value="1"/>
</dbReference>
<keyword evidence="3" id="KW-1185">Reference proteome</keyword>
<sequence length="247" mass="28784">MTIQGAAVELLTEVESNIDEIKSCLNSFWITDSHREAPVTHAEDIKRYRCRRTRKKIVDLMDQVALLLEFYGGLIPIAAMRPVIGYPATVVWRKLIEDTHCIRDCIDHLIKWFELSDLRVVQDQWQGMANEFDDLIDELDNFPYDNPHQSFKPLQAFIPILNIETQHIVPPGHINPQLALNLVSLFQGPLQILNDFLAHQCADPHTPQDTCQMFIFWYANWQFKFSLAVRCFNTTYRDLHPHHFLAD</sequence>
<dbReference type="EMBL" id="LAVV01011341">
    <property type="protein sequence ID" value="KNZ47900.1"/>
    <property type="molecule type" value="Genomic_DNA"/>
</dbReference>
<comment type="caution">
    <text evidence="1">The sequence shown here is derived from an EMBL/GenBank/DDBJ whole genome shotgun (WGS) entry which is preliminary data.</text>
</comment>
<reference evidence="1 3" key="1">
    <citation type="submission" date="2015-08" db="EMBL/GenBank/DDBJ databases">
        <title>Next Generation Sequencing and Analysis of the Genome of Puccinia sorghi L Schw, the Causal Agent of Maize Common Rust.</title>
        <authorList>
            <person name="Rochi L."/>
            <person name="Burguener G."/>
            <person name="Darino M."/>
            <person name="Turjanski A."/>
            <person name="Kreff E."/>
            <person name="Dieguez M.J."/>
            <person name="Sacco F."/>
        </authorList>
    </citation>
    <scope>NUCLEOTIDE SEQUENCE [LARGE SCALE GENOMIC DNA]</scope>
    <source>
        <strain evidence="1 3">RO10H11247</strain>
    </source>
</reference>
<evidence type="ECO:0000313" key="3">
    <source>
        <dbReference type="Proteomes" id="UP000037035"/>
    </source>
</evidence>
<dbReference type="EMBL" id="LAVV01011341">
    <property type="protein sequence ID" value="KNZ47902.1"/>
    <property type="molecule type" value="Genomic_DNA"/>
</dbReference>